<dbReference type="EMBL" id="QNRI01000010">
    <property type="protein sequence ID" value="RBO94616.1"/>
    <property type="molecule type" value="Genomic_DNA"/>
</dbReference>
<evidence type="ECO:0000313" key="3">
    <source>
        <dbReference type="Proteomes" id="UP000252254"/>
    </source>
</evidence>
<keyword evidence="1" id="KW-0812">Transmembrane</keyword>
<keyword evidence="1" id="KW-0472">Membrane</keyword>
<gene>
    <name evidence="2" type="ORF">DES48_110103</name>
</gene>
<comment type="caution">
    <text evidence="2">The sequence shown here is derived from an EMBL/GenBank/DDBJ whole genome shotgun (WGS) entry which is preliminary data.</text>
</comment>
<evidence type="ECO:0008006" key="4">
    <source>
        <dbReference type="Google" id="ProtNLM"/>
    </source>
</evidence>
<feature type="transmembrane region" description="Helical" evidence="1">
    <location>
        <begin position="270"/>
        <end position="301"/>
    </location>
</feature>
<sequence>MEKLTVGIICAPELPTKITKEILEELKKRFAQSVSNQIEWELDYKVDQLTGAAEQAHEIFDTAEKLKRQNNWNYVICLTDLPKHSVKHETVLADLDFDKRIGQISLPAFGFPPMKNRVKKSIIQVMQELYQANTLPPTTSNFNENKIKRQFPFSSIKKTHDIETESNVDARYLVIPAINGKLRVLAGMTFANRPWLLLTSFKPIIAVAFGTGAYSIIFTTLWQLSVNYSIFRLAALMLVSCISMIIWMIISHDLWEKPTKKGKKRIRILYNTATIFTLLIGVLVFYLILLVFFSIAIMVFVPPEMFKSVTELEGNVTLFSFLRLSWLGTSVAILAGAIGAGSANPEIVRNIAYGYRQYQRYKELQVENEKNTKEKTAE</sequence>
<reference evidence="2 3" key="1">
    <citation type="submission" date="2018-06" db="EMBL/GenBank/DDBJ databases">
        <title>Genomic Encyclopedia of Type Strains, Phase IV (KMG-IV): sequencing the most valuable type-strain genomes for metagenomic binning, comparative biology and taxonomic classification.</title>
        <authorList>
            <person name="Goeker M."/>
        </authorList>
    </citation>
    <scope>NUCLEOTIDE SEQUENCE [LARGE SCALE GENOMIC DNA]</scope>
    <source>
        <strain evidence="2 3">DSM 15140</strain>
    </source>
</reference>
<dbReference type="RefSeq" id="WP_113869827.1">
    <property type="nucleotide sequence ID" value="NZ_BAABQN010000009.1"/>
</dbReference>
<keyword evidence="3" id="KW-1185">Reference proteome</keyword>
<name>A0A366DWY8_9BACI</name>
<evidence type="ECO:0000313" key="2">
    <source>
        <dbReference type="EMBL" id="RBO94616.1"/>
    </source>
</evidence>
<feature type="transmembrane region" description="Helical" evidence="1">
    <location>
        <begin position="230"/>
        <end position="250"/>
    </location>
</feature>
<keyword evidence="1" id="KW-1133">Transmembrane helix</keyword>
<dbReference type="STRING" id="200904.GCA_900168775_01321"/>
<feature type="transmembrane region" description="Helical" evidence="1">
    <location>
        <begin position="203"/>
        <end position="224"/>
    </location>
</feature>
<accession>A0A366DWY8</accession>
<dbReference type="OrthoDB" id="8477132at2"/>
<proteinExistence type="predicted"/>
<feature type="transmembrane region" description="Helical" evidence="1">
    <location>
        <begin position="321"/>
        <end position="340"/>
    </location>
</feature>
<dbReference type="AlphaFoldDB" id="A0A366DWY8"/>
<organism evidence="2 3">
    <name type="scientific">Paraliobacillus ryukyuensis</name>
    <dbReference type="NCBI Taxonomy" id="200904"/>
    <lineage>
        <taxon>Bacteria</taxon>
        <taxon>Bacillati</taxon>
        <taxon>Bacillota</taxon>
        <taxon>Bacilli</taxon>
        <taxon>Bacillales</taxon>
        <taxon>Bacillaceae</taxon>
        <taxon>Paraliobacillus</taxon>
    </lineage>
</organism>
<dbReference type="Proteomes" id="UP000252254">
    <property type="component" value="Unassembled WGS sequence"/>
</dbReference>
<evidence type="ECO:0000256" key="1">
    <source>
        <dbReference type="SAM" id="Phobius"/>
    </source>
</evidence>
<protein>
    <recommendedName>
        <fullName evidence="4">5,10-methylene-tetrahydrofolate dehydrogenase</fullName>
    </recommendedName>
</protein>